<reference evidence="2" key="1">
    <citation type="journal article" date="2019" name="Int. J. Syst. Evol. Microbiol.">
        <title>The Global Catalogue of Microorganisms (GCM) 10K type strain sequencing project: providing services to taxonomists for standard genome sequencing and annotation.</title>
        <authorList>
            <consortium name="The Broad Institute Genomics Platform"/>
            <consortium name="The Broad Institute Genome Sequencing Center for Infectious Disease"/>
            <person name="Wu L."/>
            <person name="Ma J."/>
        </authorList>
    </citation>
    <scope>NUCLEOTIDE SEQUENCE [LARGE SCALE GENOMIC DNA]</scope>
    <source>
        <strain evidence="2">KCTC 52644</strain>
    </source>
</reference>
<dbReference type="EMBL" id="JBHUOL010000006">
    <property type="protein sequence ID" value="MFD2907532.1"/>
    <property type="molecule type" value="Genomic_DNA"/>
</dbReference>
<sequence>MKNKLFLILTIAYFNANAQHSRYYTVNANINENVNISGNVTVNKNISTIDYGKLALANAENEKTRLENLKYQDEKQKLISLEISSDPSKAYDYGYQNTFEVNGEKAKPSKLRKFKISYRVPHNSFFVLAGTSRFENVSSNNITTEIIIYGPEYNKENDTVVVEKISKMEEIVV</sequence>
<organism evidence="1 2">
    <name type="scientific">Flavobacterium ardleyense</name>
    <dbReference type="NCBI Taxonomy" id="2038737"/>
    <lineage>
        <taxon>Bacteria</taxon>
        <taxon>Pseudomonadati</taxon>
        <taxon>Bacteroidota</taxon>
        <taxon>Flavobacteriia</taxon>
        <taxon>Flavobacteriales</taxon>
        <taxon>Flavobacteriaceae</taxon>
        <taxon>Flavobacterium</taxon>
    </lineage>
</organism>
<name>A0ABW5Z6Q2_9FLAO</name>
<evidence type="ECO:0000313" key="2">
    <source>
        <dbReference type="Proteomes" id="UP001597549"/>
    </source>
</evidence>
<gene>
    <name evidence="1" type="ORF">ACFSX9_02170</name>
</gene>
<proteinExistence type="predicted"/>
<protein>
    <submittedName>
        <fullName evidence="1">Uncharacterized protein</fullName>
    </submittedName>
</protein>
<accession>A0ABW5Z6Q2</accession>
<dbReference type="RefSeq" id="WP_379803812.1">
    <property type="nucleotide sequence ID" value="NZ_JBHUOL010000006.1"/>
</dbReference>
<comment type="caution">
    <text evidence="1">The sequence shown here is derived from an EMBL/GenBank/DDBJ whole genome shotgun (WGS) entry which is preliminary data.</text>
</comment>
<evidence type="ECO:0000313" key="1">
    <source>
        <dbReference type="EMBL" id="MFD2907532.1"/>
    </source>
</evidence>
<dbReference type="Proteomes" id="UP001597549">
    <property type="component" value="Unassembled WGS sequence"/>
</dbReference>
<keyword evidence="2" id="KW-1185">Reference proteome</keyword>